<evidence type="ECO:0000313" key="2">
    <source>
        <dbReference type="Proteomes" id="UP000711178"/>
    </source>
</evidence>
<dbReference type="EMBL" id="JAHDTB010000032">
    <property type="protein sequence ID" value="MBW8290081.1"/>
    <property type="molecule type" value="Genomic_DNA"/>
</dbReference>
<dbReference type="GeneID" id="89683771"/>
<comment type="caution">
    <text evidence="1">The sequence shown here is derived from an EMBL/GenBank/DDBJ whole genome shotgun (WGS) entry which is preliminary data.</text>
</comment>
<evidence type="ECO:0000313" key="1">
    <source>
        <dbReference type="EMBL" id="MBW8290081.1"/>
    </source>
</evidence>
<dbReference type="RefSeq" id="WP_043574982.1">
    <property type="nucleotide sequence ID" value="NZ_CP142381.1"/>
</dbReference>
<protein>
    <submittedName>
        <fullName evidence="1">Mechanosensitive ion channel family protein</fullName>
    </submittedName>
</protein>
<reference evidence="1 2" key="1">
    <citation type="submission" date="2021-05" db="EMBL/GenBank/DDBJ databases">
        <title>Draft Whole Genome Sequencing Of Biosensor Chromobacterium violaceum Strain CV026 Reveals A Regulatory RNA In Chromobacterium violaceum Phenotype Regulatory Network.</title>
        <authorList>
            <person name="Hong K.W."/>
            <person name="Chan K.G."/>
            <person name="Chang C.-Y."/>
        </authorList>
    </citation>
    <scope>NUCLEOTIDE SEQUENCE [LARGE SCALE GENOMIC DNA]</scope>
    <source>
        <strain evidence="1 2">ATCC 31532</strain>
    </source>
</reference>
<sequence>MQNINWNHWLDLAANFAGNIVAATLDTPDGAQTLAGNNKIFSDTIQNFSANPARRVDLKAQLASRAGHAEAIRLLEFSALGPVLAAAGCPAPEQAMVVRQG</sequence>
<name>A0ABS7FJC8_9NEIS</name>
<accession>A0ABS7FJC8</accession>
<dbReference type="Proteomes" id="UP000711178">
    <property type="component" value="Unassembled WGS sequence"/>
</dbReference>
<keyword evidence="2" id="KW-1185">Reference proteome</keyword>
<gene>
    <name evidence="1" type="ORF">KIF53_20785</name>
</gene>
<proteinExistence type="predicted"/>
<organism evidence="1 2">
    <name type="scientific">Chromobacterium subtsugae</name>
    <dbReference type="NCBI Taxonomy" id="251747"/>
    <lineage>
        <taxon>Bacteria</taxon>
        <taxon>Pseudomonadati</taxon>
        <taxon>Pseudomonadota</taxon>
        <taxon>Betaproteobacteria</taxon>
        <taxon>Neisseriales</taxon>
        <taxon>Chromobacteriaceae</taxon>
        <taxon>Chromobacterium</taxon>
    </lineage>
</organism>